<gene>
    <name evidence="2" type="ORF">K1X11_003535</name>
</gene>
<dbReference type="RefSeq" id="WP_221033269.1">
    <property type="nucleotide sequence ID" value="NZ_CP139781.1"/>
</dbReference>
<organism evidence="2 3">
    <name type="scientific">Actomonas aquatica</name>
    <dbReference type="NCBI Taxonomy" id="2866162"/>
    <lineage>
        <taxon>Bacteria</taxon>
        <taxon>Pseudomonadati</taxon>
        <taxon>Verrucomicrobiota</taxon>
        <taxon>Opitutia</taxon>
        <taxon>Opitutales</taxon>
        <taxon>Opitutaceae</taxon>
        <taxon>Actomonas</taxon>
    </lineage>
</organism>
<dbReference type="Gene3D" id="3.90.550.10">
    <property type="entry name" value="Spore Coat Polysaccharide Biosynthesis Protein SpsA, Chain A"/>
    <property type="match status" value="1"/>
</dbReference>
<dbReference type="InterPro" id="IPR029044">
    <property type="entry name" value="Nucleotide-diphossugar_trans"/>
</dbReference>
<dbReference type="Proteomes" id="UP000738431">
    <property type="component" value="Chromosome"/>
</dbReference>
<reference evidence="2 3" key="1">
    <citation type="submission" date="2023-12" db="EMBL/GenBank/DDBJ databases">
        <title>Description of an unclassified Opitutus bacterium of Verrucomicrobiota.</title>
        <authorList>
            <person name="Zhang D.-F."/>
        </authorList>
    </citation>
    <scope>NUCLEOTIDE SEQUENCE [LARGE SCALE GENOMIC DNA]</scope>
    <source>
        <strain evidence="2 3">WL0086</strain>
    </source>
</reference>
<dbReference type="CDD" id="cd00761">
    <property type="entry name" value="Glyco_tranf_GTA_type"/>
    <property type="match status" value="1"/>
</dbReference>
<dbReference type="InterPro" id="IPR050834">
    <property type="entry name" value="Glycosyltransf_2"/>
</dbReference>
<proteinExistence type="predicted"/>
<dbReference type="SUPFAM" id="SSF53448">
    <property type="entry name" value="Nucleotide-diphospho-sugar transferases"/>
    <property type="match status" value="1"/>
</dbReference>
<accession>A0ABZ1CAQ1</accession>
<dbReference type="EMBL" id="CP139781">
    <property type="protein sequence ID" value="WRQ88460.1"/>
    <property type="molecule type" value="Genomic_DNA"/>
</dbReference>
<protein>
    <submittedName>
        <fullName evidence="2">Glycosyltransferase</fullName>
    </submittedName>
</protein>
<evidence type="ECO:0000259" key="1">
    <source>
        <dbReference type="Pfam" id="PF00535"/>
    </source>
</evidence>
<dbReference type="PANTHER" id="PTHR43685:SF2">
    <property type="entry name" value="GLYCOSYLTRANSFERASE 2-LIKE DOMAIN-CONTAINING PROTEIN"/>
    <property type="match status" value="1"/>
</dbReference>
<dbReference type="PANTHER" id="PTHR43685">
    <property type="entry name" value="GLYCOSYLTRANSFERASE"/>
    <property type="match status" value="1"/>
</dbReference>
<dbReference type="Pfam" id="PF00535">
    <property type="entry name" value="Glycos_transf_2"/>
    <property type="match status" value="1"/>
</dbReference>
<feature type="domain" description="Glycosyltransferase 2-like" evidence="1">
    <location>
        <begin position="9"/>
        <end position="135"/>
    </location>
</feature>
<sequence length="326" mass="35793">MSRPTLALCIPAYRAAWCLPRLLGSAARQGIPFDEILVYNDCSPDNTAEVAQAHGATVVDGKVNVGCSAGKNALLNVATSEWIHFHDADDELLPNFTQLAHAWMARGADCPDVVLFAYEYRDNENQTLLATRYFEADALRHDAVDYAIREQINPFCGLYRRDRVAGVGGYDTAPEILFNEDVAFHCKLAVAGLNFDAESAVSIINYRVGGSMSGSNQLRCIQAHVEVMRRLIPQVGKSHGAAIASRTWHAAGILAMHGKWDEADAAIALGRSVYPKPPDAINRTFAILCQLIGPERAFRLREGFIRRFKPHLRSSLDKQTSPSASP</sequence>
<evidence type="ECO:0000313" key="3">
    <source>
        <dbReference type="Proteomes" id="UP000738431"/>
    </source>
</evidence>
<name>A0ABZ1CAQ1_9BACT</name>
<keyword evidence="3" id="KW-1185">Reference proteome</keyword>
<evidence type="ECO:0000313" key="2">
    <source>
        <dbReference type="EMBL" id="WRQ88460.1"/>
    </source>
</evidence>
<dbReference type="InterPro" id="IPR001173">
    <property type="entry name" value="Glyco_trans_2-like"/>
</dbReference>